<dbReference type="Pfam" id="PF04069">
    <property type="entry name" value="OpuAC"/>
    <property type="match status" value="1"/>
</dbReference>
<dbReference type="OrthoDB" id="2146442at2759"/>
<dbReference type="AlphaFoldDB" id="A0A1Y2CMQ9"/>
<evidence type="ECO:0000259" key="2">
    <source>
        <dbReference type="Pfam" id="PF04069"/>
    </source>
</evidence>
<protein>
    <recommendedName>
        <fullName evidence="2">ABC-type glycine betaine transport system substrate-binding domain-containing protein</fullName>
    </recommendedName>
</protein>
<sequence length="476" mass="52717">MGYSVNVRVYDGGPTTGPRLANGTSSDVALELWPSDASTWYEKYVQLENSIVDYGSVGYTGRVGLYFPSYMLDQYPQYETLDFWKMLVHPETQMLFPRSGSGPHATHSNGSPICDGNPFGCVNGTYKPSWYTDSEKQNFVEIWMETMETTVYYFQRLVDGLHLNATLNFMGNDAFSNLVSAYETKKPFLAYQWRPTTTLAGLNLTRIIFPDDSIGAFKKFQKDPVHTPVTVDIPVENLFKASSAKFAIDFPELSYYLSKFSIPEQSIDLMLSKIPTTVGDWTDTSYTDTTCDWLKTHESLWATWIPPPPVSQSQCPIGTGRYLSNSLYVCLKCLPGTYNLNATTTQECDSCPENASCPGGATVNVNAMFWMPVTPSNITGDYVPEIHLCPHGKQCCPTGNCTSTAICEEGFTGVFCTECADSSLYPWNGKCVTCSSAGGSFYLTVILPAFFTAAVIFVPKYHAAEVSSRPTIDSHM</sequence>
<reference evidence="3 4" key="1">
    <citation type="submission" date="2016-07" db="EMBL/GenBank/DDBJ databases">
        <title>Pervasive Adenine N6-methylation of Active Genes in Fungi.</title>
        <authorList>
            <consortium name="DOE Joint Genome Institute"/>
            <person name="Mondo S.J."/>
            <person name="Dannebaum R.O."/>
            <person name="Kuo R.C."/>
            <person name="Labutti K."/>
            <person name="Haridas S."/>
            <person name="Kuo A."/>
            <person name="Salamov A."/>
            <person name="Ahrendt S.R."/>
            <person name="Lipzen A."/>
            <person name="Sullivan W."/>
            <person name="Andreopoulos W.B."/>
            <person name="Clum A."/>
            <person name="Lindquist E."/>
            <person name="Daum C."/>
            <person name="Ramamoorthy G.K."/>
            <person name="Gryganskyi A."/>
            <person name="Culley D."/>
            <person name="Magnuson J.K."/>
            <person name="James T.Y."/>
            <person name="O'Malley M.A."/>
            <person name="Stajich J.E."/>
            <person name="Spatafora J.W."/>
            <person name="Visel A."/>
            <person name="Grigoriev I.V."/>
        </authorList>
    </citation>
    <scope>NUCLEOTIDE SEQUENCE [LARGE SCALE GENOMIC DNA]</scope>
    <source>
        <strain evidence="3 4">JEL800</strain>
    </source>
</reference>
<dbReference type="Proteomes" id="UP000193642">
    <property type="component" value="Unassembled WGS sequence"/>
</dbReference>
<dbReference type="PANTHER" id="PTHR11319:SF35">
    <property type="entry name" value="OUTER MEMBRANE PROTEIN PMPC-RELATED"/>
    <property type="match status" value="1"/>
</dbReference>
<keyword evidence="1" id="KW-1133">Transmembrane helix</keyword>
<keyword evidence="1" id="KW-0812">Transmembrane</keyword>
<dbReference type="SUPFAM" id="SSF53850">
    <property type="entry name" value="Periplasmic binding protein-like II"/>
    <property type="match status" value="1"/>
</dbReference>
<feature type="transmembrane region" description="Helical" evidence="1">
    <location>
        <begin position="440"/>
        <end position="459"/>
    </location>
</feature>
<dbReference type="GO" id="GO:0043190">
    <property type="term" value="C:ATP-binding cassette (ABC) transporter complex"/>
    <property type="evidence" value="ECO:0007669"/>
    <property type="project" value="InterPro"/>
</dbReference>
<evidence type="ECO:0000313" key="3">
    <source>
        <dbReference type="EMBL" id="ORY48310.1"/>
    </source>
</evidence>
<comment type="caution">
    <text evidence="3">The sequence shown here is derived from an EMBL/GenBank/DDBJ whole genome shotgun (WGS) entry which is preliminary data.</text>
</comment>
<keyword evidence="1" id="KW-0472">Membrane</keyword>
<dbReference type="GO" id="GO:0022857">
    <property type="term" value="F:transmembrane transporter activity"/>
    <property type="evidence" value="ECO:0007669"/>
    <property type="project" value="InterPro"/>
</dbReference>
<feature type="domain" description="ABC-type glycine betaine transport system substrate-binding" evidence="2">
    <location>
        <begin position="175"/>
        <end position="273"/>
    </location>
</feature>
<accession>A0A1Y2CMQ9</accession>
<dbReference type="Gene3D" id="3.40.190.10">
    <property type="entry name" value="Periplasmic binding protein-like II"/>
    <property type="match status" value="1"/>
</dbReference>
<proteinExistence type="predicted"/>
<keyword evidence="4" id="KW-1185">Reference proteome</keyword>
<dbReference type="Gene3D" id="3.40.190.100">
    <property type="entry name" value="Glycine betaine-binding periplasmic protein, domain 2"/>
    <property type="match status" value="1"/>
</dbReference>
<evidence type="ECO:0000256" key="1">
    <source>
        <dbReference type="SAM" id="Phobius"/>
    </source>
</evidence>
<dbReference type="PANTHER" id="PTHR11319">
    <property type="entry name" value="G PROTEIN-COUPLED RECEPTOR-RELATED"/>
    <property type="match status" value="1"/>
</dbReference>
<evidence type="ECO:0000313" key="4">
    <source>
        <dbReference type="Proteomes" id="UP000193642"/>
    </source>
</evidence>
<dbReference type="EMBL" id="MCGO01000012">
    <property type="protein sequence ID" value="ORY48310.1"/>
    <property type="molecule type" value="Genomic_DNA"/>
</dbReference>
<name>A0A1Y2CMQ9_9FUNG</name>
<gene>
    <name evidence="3" type="ORF">BCR33DRAFT_64122</name>
</gene>
<dbReference type="InterPro" id="IPR007210">
    <property type="entry name" value="ABC_Gly_betaine_transp_sub-bd"/>
</dbReference>
<organism evidence="3 4">
    <name type="scientific">Rhizoclosmatium globosum</name>
    <dbReference type="NCBI Taxonomy" id="329046"/>
    <lineage>
        <taxon>Eukaryota</taxon>
        <taxon>Fungi</taxon>
        <taxon>Fungi incertae sedis</taxon>
        <taxon>Chytridiomycota</taxon>
        <taxon>Chytridiomycota incertae sedis</taxon>
        <taxon>Chytridiomycetes</taxon>
        <taxon>Chytridiales</taxon>
        <taxon>Chytriomycetaceae</taxon>
        <taxon>Rhizoclosmatium</taxon>
    </lineage>
</organism>